<dbReference type="Proteomes" id="UP000479000">
    <property type="component" value="Unassembled WGS sequence"/>
</dbReference>
<evidence type="ECO:0000313" key="2">
    <source>
        <dbReference type="EMBL" id="CAB0019635.1"/>
    </source>
</evidence>
<keyword evidence="3" id="KW-1185">Reference proteome</keyword>
<accession>A0A6H5HN17</accession>
<proteinExistence type="predicted"/>
<organism evidence="2 3">
    <name type="scientific">Nesidiocoris tenuis</name>
    <dbReference type="NCBI Taxonomy" id="355587"/>
    <lineage>
        <taxon>Eukaryota</taxon>
        <taxon>Metazoa</taxon>
        <taxon>Ecdysozoa</taxon>
        <taxon>Arthropoda</taxon>
        <taxon>Hexapoda</taxon>
        <taxon>Insecta</taxon>
        <taxon>Pterygota</taxon>
        <taxon>Neoptera</taxon>
        <taxon>Paraneoptera</taxon>
        <taxon>Hemiptera</taxon>
        <taxon>Heteroptera</taxon>
        <taxon>Panheteroptera</taxon>
        <taxon>Cimicomorpha</taxon>
        <taxon>Miridae</taxon>
        <taxon>Dicyphina</taxon>
        <taxon>Nesidiocoris</taxon>
    </lineage>
</organism>
<gene>
    <name evidence="2" type="ORF">NTEN_LOCUS23343</name>
</gene>
<feature type="non-terminal residue" evidence="2">
    <location>
        <position position="1"/>
    </location>
</feature>
<dbReference type="AlphaFoldDB" id="A0A6H5HN17"/>
<reference evidence="2 3" key="1">
    <citation type="submission" date="2020-02" db="EMBL/GenBank/DDBJ databases">
        <authorList>
            <person name="Ferguson B K."/>
        </authorList>
    </citation>
    <scope>NUCLEOTIDE SEQUENCE [LARGE SCALE GENOMIC DNA]</scope>
</reference>
<protein>
    <submittedName>
        <fullName evidence="2">Uncharacterized protein</fullName>
    </submittedName>
</protein>
<sequence length="100" mass="11967">ARLARPHVELLLRRFADRLRQRRPVHRHLRSRDGPSRRRRHSRSSNVYSVVASEAVPSRLRVRRQRYVRSESRLGLAQALRLSERNERLKISKMKSSKIH</sequence>
<feature type="region of interest" description="Disordered" evidence="1">
    <location>
        <begin position="23"/>
        <end position="48"/>
    </location>
</feature>
<name>A0A6H5HN17_9HEMI</name>
<dbReference type="EMBL" id="CADCXU010034315">
    <property type="protein sequence ID" value="CAB0019635.1"/>
    <property type="molecule type" value="Genomic_DNA"/>
</dbReference>
<evidence type="ECO:0000256" key="1">
    <source>
        <dbReference type="SAM" id="MobiDB-lite"/>
    </source>
</evidence>
<evidence type="ECO:0000313" key="3">
    <source>
        <dbReference type="Proteomes" id="UP000479000"/>
    </source>
</evidence>